<dbReference type="GO" id="GO:0000171">
    <property type="term" value="F:ribonuclease MRP activity"/>
    <property type="evidence" value="ECO:0007669"/>
    <property type="project" value="TreeGrafter"/>
</dbReference>
<evidence type="ECO:0000313" key="6">
    <source>
        <dbReference type="Proteomes" id="UP000231358"/>
    </source>
</evidence>
<dbReference type="GO" id="GO:0034965">
    <property type="term" value="P:intronic box C/D snoRNA processing"/>
    <property type="evidence" value="ECO:0007669"/>
    <property type="project" value="TreeGrafter"/>
</dbReference>
<dbReference type="AlphaFoldDB" id="A0A2G7G7K4"/>
<reference evidence="5 6" key="1">
    <citation type="submission" date="2017-05" db="EMBL/GenBank/DDBJ databases">
        <title>Genome sequence for an aflatoxigenic pathogen of Argentinian peanut, Aspergillus arachidicola.</title>
        <authorList>
            <person name="Moore G."/>
            <person name="Beltz S.B."/>
            <person name="Mack B.M."/>
        </authorList>
    </citation>
    <scope>NUCLEOTIDE SEQUENCE [LARGE SCALE GENOMIC DNA]</scope>
    <source>
        <strain evidence="5 6">CBS 117610</strain>
    </source>
</reference>
<dbReference type="Proteomes" id="UP000231358">
    <property type="component" value="Unassembled WGS sequence"/>
</dbReference>
<dbReference type="GO" id="GO:0000172">
    <property type="term" value="C:ribonuclease MRP complex"/>
    <property type="evidence" value="ECO:0007669"/>
    <property type="project" value="InterPro"/>
</dbReference>
<dbReference type="GO" id="GO:0000294">
    <property type="term" value="P:nuclear-transcribed mRNA catabolic process, RNase MRP-dependent"/>
    <property type="evidence" value="ECO:0007669"/>
    <property type="project" value="TreeGrafter"/>
</dbReference>
<dbReference type="PANTHER" id="PTHR28256">
    <property type="entry name" value="RIBONUCLEASES P/MRP PROTEIN SUBUNIT POP7"/>
    <property type="match status" value="1"/>
</dbReference>
<protein>
    <submittedName>
        <fullName evidence="5">Uncharacterized protein</fullName>
    </submittedName>
</protein>
<comment type="caution">
    <text evidence="5">The sequence shown here is derived from an EMBL/GenBank/DDBJ whole genome shotgun (WGS) entry which is preliminary data.</text>
</comment>
<dbReference type="InterPro" id="IPR020241">
    <property type="entry name" value="RNase_P/MRP_Pop7_fungi"/>
</dbReference>
<dbReference type="GO" id="GO:0001682">
    <property type="term" value="P:tRNA 5'-leader removal"/>
    <property type="evidence" value="ECO:0007669"/>
    <property type="project" value="InterPro"/>
</dbReference>
<comment type="subcellular location">
    <subcellularLocation>
        <location evidence="1">Nucleus</location>
    </subcellularLocation>
</comment>
<dbReference type="GO" id="GO:0006364">
    <property type="term" value="P:rRNA processing"/>
    <property type="evidence" value="ECO:0007669"/>
    <property type="project" value="TreeGrafter"/>
</dbReference>
<evidence type="ECO:0000313" key="5">
    <source>
        <dbReference type="EMBL" id="PIG88806.1"/>
    </source>
</evidence>
<dbReference type="InterPro" id="IPR014612">
    <property type="entry name" value="Pop7/Rpp20"/>
</dbReference>
<dbReference type="InterPro" id="IPR036882">
    <property type="entry name" value="Alba-like_dom_sf"/>
</dbReference>
<evidence type="ECO:0000256" key="3">
    <source>
        <dbReference type="ARBA" id="ARBA00023242"/>
    </source>
</evidence>
<dbReference type="GO" id="GO:0004526">
    <property type="term" value="F:ribonuclease P activity"/>
    <property type="evidence" value="ECO:0007669"/>
    <property type="project" value="TreeGrafter"/>
</dbReference>
<sequence length="199" mass="22433">MPPKEPLRNALNFEKKNKDMLKLPKRPSTPIPCRIQKRPIPHAPIASPYAGSSVPKVVYISSNTPFMSAVKRVQKFLQQAEKRATASVNLSSSKKRDRERLAEIARGNESLKKEESLLRRRGGRLRRRCGVLVVDDVVEDEERKRKLEEKVNGGAPQGSESAAKKQRRAASALAVAEEEELPETRTRWVNKVEVSIAFK</sequence>
<accession>A0A2G7G7K4</accession>
<evidence type="ECO:0000256" key="4">
    <source>
        <dbReference type="SAM" id="MobiDB-lite"/>
    </source>
</evidence>
<keyword evidence="3" id="KW-0539">Nucleus</keyword>
<dbReference type="PANTHER" id="PTHR28256:SF1">
    <property type="entry name" value="RIBONUCLEASES P_MRP PROTEIN SUBUNIT POP7"/>
    <property type="match status" value="1"/>
</dbReference>
<keyword evidence="2" id="KW-0819">tRNA processing</keyword>
<keyword evidence="6" id="KW-1185">Reference proteome</keyword>
<dbReference type="EMBL" id="NEXV01000092">
    <property type="protein sequence ID" value="PIG88806.1"/>
    <property type="molecule type" value="Genomic_DNA"/>
</dbReference>
<dbReference type="GO" id="GO:0003723">
    <property type="term" value="F:RNA binding"/>
    <property type="evidence" value="ECO:0007669"/>
    <property type="project" value="TreeGrafter"/>
</dbReference>
<dbReference type="Gene3D" id="3.30.110.20">
    <property type="entry name" value="Alba-like domain"/>
    <property type="match status" value="1"/>
</dbReference>
<dbReference type="STRING" id="656916.A0A2G7G7K4"/>
<dbReference type="Pfam" id="PF12328">
    <property type="entry name" value="Rpp20"/>
    <property type="match status" value="2"/>
</dbReference>
<proteinExistence type="predicted"/>
<dbReference type="GO" id="GO:0005655">
    <property type="term" value="C:nucleolar ribonuclease P complex"/>
    <property type="evidence" value="ECO:0007669"/>
    <property type="project" value="InterPro"/>
</dbReference>
<feature type="region of interest" description="Disordered" evidence="4">
    <location>
        <begin position="144"/>
        <end position="176"/>
    </location>
</feature>
<name>A0A2G7G7K4_9EURO</name>
<evidence type="ECO:0000256" key="1">
    <source>
        <dbReference type="ARBA" id="ARBA00004123"/>
    </source>
</evidence>
<gene>
    <name evidence="5" type="ORF">AARAC_007021</name>
</gene>
<evidence type="ECO:0000256" key="2">
    <source>
        <dbReference type="ARBA" id="ARBA00022694"/>
    </source>
</evidence>
<organism evidence="5 6">
    <name type="scientific">Aspergillus arachidicola</name>
    <dbReference type="NCBI Taxonomy" id="656916"/>
    <lineage>
        <taxon>Eukaryota</taxon>
        <taxon>Fungi</taxon>
        <taxon>Dikarya</taxon>
        <taxon>Ascomycota</taxon>
        <taxon>Pezizomycotina</taxon>
        <taxon>Eurotiomycetes</taxon>
        <taxon>Eurotiomycetidae</taxon>
        <taxon>Eurotiales</taxon>
        <taxon>Aspergillaceae</taxon>
        <taxon>Aspergillus</taxon>
        <taxon>Aspergillus subgen. Circumdati</taxon>
    </lineage>
</organism>